<evidence type="ECO:0000313" key="4">
    <source>
        <dbReference type="Proteomes" id="UP000249789"/>
    </source>
</evidence>
<organism evidence="3 4">
    <name type="scientific">Aspergillus fijiensis CBS 313.89</name>
    <dbReference type="NCBI Taxonomy" id="1448319"/>
    <lineage>
        <taxon>Eukaryota</taxon>
        <taxon>Fungi</taxon>
        <taxon>Dikarya</taxon>
        <taxon>Ascomycota</taxon>
        <taxon>Pezizomycotina</taxon>
        <taxon>Eurotiomycetes</taxon>
        <taxon>Eurotiomycetidae</taxon>
        <taxon>Eurotiales</taxon>
        <taxon>Aspergillaceae</taxon>
        <taxon>Aspergillus</taxon>
    </lineage>
</organism>
<gene>
    <name evidence="3" type="ORF">BO72DRAFT_121824</name>
</gene>
<dbReference type="GeneID" id="63856355"/>
<proteinExistence type="predicted"/>
<keyword evidence="4" id="KW-1185">Reference proteome</keyword>
<accession>A0A8G1RPA5</accession>
<feature type="signal peptide" evidence="2">
    <location>
        <begin position="1"/>
        <end position="17"/>
    </location>
</feature>
<evidence type="ECO:0000256" key="1">
    <source>
        <dbReference type="SAM" id="Phobius"/>
    </source>
</evidence>
<keyword evidence="1" id="KW-0472">Membrane</keyword>
<dbReference type="OrthoDB" id="10479571at2759"/>
<sequence length="74" mass="8432">MNLLAVMVLIFCRICSARHVGRRAPVPAKITTIEDAFSCWIIWVMFILGLNFICSGQSIVQKSFQNHNLRLIIL</sequence>
<dbReference type="VEuPathDB" id="FungiDB:BO72DRAFT_121824"/>
<protein>
    <recommendedName>
        <fullName evidence="5">Amino acid permease/ SLC12A domain-containing protein</fullName>
    </recommendedName>
</protein>
<feature type="transmembrane region" description="Helical" evidence="1">
    <location>
        <begin position="41"/>
        <end position="60"/>
    </location>
</feature>
<dbReference type="Proteomes" id="UP000249789">
    <property type="component" value="Unassembled WGS sequence"/>
</dbReference>
<evidence type="ECO:0000256" key="2">
    <source>
        <dbReference type="SAM" id="SignalP"/>
    </source>
</evidence>
<keyword evidence="2" id="KW-0732">Signal</keyword>
<name>A0A8G1RPA5_9EURO</name>
<feature type="chain" id="PRO_5034803091" description="Amino acid permease/ SLC12A domain-containing protein" evidence="2">
    <location>
        <begin position="18"/>
        <end position="74"/>
    </location>
</feature>
<dbReference type="AlphaFoldDB" id="A0A8G1RPA5"/>
<evidence type="ECO:0000313" key="3">
    <source>
        <dbReference type="EMBL" id="RAK76839.1"/>
    </source>
</evidence>
<dbReference type="RefSeq" id="XP_040800849.1">
    <property type="nucleotide sequence ID" value="XM_040939022.1"/>
</dbReference>
<dbReference type="EMBL" id="KZ824646">
    <property type="protein sequence ID" value="RAK76839.1"/>
    <property type="molecule type" value="Genomic_DNA"/>
</dbReference>
<keyword evidence="1" id="KW-1133">Transmembrane helix</keyword>
<reference evidence="3 4" key="1">
    <citation type="submission" date="2018-02" db="EMBL/GenBank/DDBJ databases">
        <title>The genomes of Aspergillus section Nigri reveals drivers in fungal speciation.</title>
        <authorList>
            <consortium name="DOE Joint Genome Institute"/>
            <person name="Vesth T.C."/>
            <person name="Nybo J."/>
            <person name="Theobald S."/>
            <person name="Brandl J."/>
            <person name="Frisvad J.C."/>
            <person name="Nielsen K.F."/>
            <person name="Lyhne E.K."/>
            <person name="Kogle M.E."/>
            <person name="Kuo A."/>
            <person name="Riley R."/>
            <person name="Clum A."/>
            <person name="Nolan M."/>
            <person name="Lipzen A."/>
            <person name="Salamov A."/>
            <person name="Henrissat B."/>
            <person name="Wiebenga A."/>
            <person name="De vries R.P."/>
            <person name="Grigoriev I.V."/>
            <person name="Mortensen U.H."/>
            <person name="Andersen M.R."/>
            <person name="Baker S.E."/>
        </authorList>
    </citation>
    <scope>NUCLEOTIDE SEQUENCE [LARGE SCALE GENOMIC DNA]</scope>
    <source>
        <strain evidence="3 4">CBS 313.89</strain>
    </source>
</reference>
<keyword evidence="1" id="KW-0812">Transmembrane</keyword>
<evidence type="ECO:0008006" key="5">
    <source>
        <dbReference type="Google" id="ProtNLM"/>
    </source>
</evidence>